<name>A0A146KRS7_LYGHE</name>
<reference evidence="1" key="1">
    <citation type="journal article" date="2016" name="Gigascience">
        <title>De novo construction of an expanded transcriptome assembly for the western tarnished plant bug, Lygus hesperus.</title>
        <authorList>
            <person name="Tassone E.E."/>
            <person name="Geib S.M."/>
            <person name="Hall B."/>
            <person name="Fabrick J.A."/>
            <person name="Brent C.S."/>
            <person name="Hull J.J."/>
        </authorList>
    </citation>
    <scope>NUCLEOTIDE SEQUENCE</scope>
</reference>
<organism evidence="1">
    <name type="scientific">Lygus hesperus</name>
    <name type="common">Western plant bug</name>
    <dbReference type="NCBI Taxonomy" id="30085"/>
    <lineage>
        <taxon>Eukaryota</taxon>
        <taxon>Metazoa</taxon>
        <taxon>Ecdysozoa</taxon>
        <taxon>Arthropoda</taxon>
        <taxon>Hexapoda</taxon>
        <taxon>Insecta</taxon>
        <taxon>Pterygota</taxon>
        <taxon>Neoptera</taxon>
        <taxon>Paraneoptera</taxon>
        <taxon>Hemiptera</taxon>
        <taxon>Heteroptera</taxon>
        <taxon>Panheteroptera</taxon>
        <taxon>Cimicomorpha</taxon>
        <taxon>Miridae</taxon>
        <taxon>Mirini</taxon>
        <taxon>Lygus</taxon>
    </lineage>
</organism>
<accession>A0A146KRS7</accession>
<evidence type="ECO:0000313" key="1">
    <source>
        <dbReference type="EMBL" id="JAP97931.1"/>
    </source>
</evidence>
<sequence length="101" mass="11297">QNEICTYSRCRDTAIQKLAILPKSEILSSGQLLTQNNGRNAYPTREVVSSEVSLVLHLPCLLRSQLMSRLLSERYNNLFILTGGMNGLNSNDSINENNDNL</sequence>
<gene>
    <name evidence="1" type="ORF">g.72589</name>
</gene>
<protein>
    <submittedName>
        <fullName evidence="1">Uncharacterized protein</fullName>
    </submittedName>
</protein>
<dbReference type="AlphaFoldDB" id="A0A146KRS7"/>
<dbReference type="EMBL" id="GDHC01020697">
    <property type="protein sequence ID" value="JAP97931.1"/>
    <property type="molecule type" value="Transcribed_RNA"/>
</dbReference>
<feature type="non-terminal residue" evidence="1">
    <location>
        <position position="1"/>
    </location>
</feature>
<proteinExistence type="predicted"/>